<evidence type="ECO:0000256" key="8">
    <source>
        <dbReference type="ARBA" id="ARBA00023242"/>
    </source>
</evidence>
<evidence type="ECO:0000256" key="6">
    <source>
        <dbReference type="ARBA" id="ARBA00022835"/>
    </source>
</evidence>
<proteinExistence type="inferred from homology"/>
<dbReference type="GO" id="GO:0005730">
    <property type="term" value="C:nucleolus"/>
    <property type="evidence" value="ECO:0007669"/>
    <property type="project" value="UniProtKB-SubCell"/>
</dbReference>
<dbReference type="EMBL" id="HG001898">
    <property type="protein sequence ID" value="CDF38095.1"/>
    <property type="molecule type" value="Genomic_DNA"/>
</dbReference>
<dbReference type="Gene3D" id="3.30.230.70">
    <property type="entry name" value="GHMP Kinase, N-terminal domain"/>
    <property type="match status" value="1"/>
</dbReference>
<organism evidence="12 13">
    <name type="scientific">Chondrus crispus</name>
    <name type="common">Carrageen Irish moss</name>
    <name type="synonym">Polymorpha crispa</name>
    <dbReference type="NCBI Taxonomy" id="2769"/>
    <lineage>
        <taxon>Eukaryota</taxon>
        <taxon>Rhodophyta</taxon>
        <taxon>Florideophyceae</taxon>
        <taxon>Rhodymeniophycidae</taxon>
        <taxon>Gigartinales</taxon>
        <taxon>Gigartinaceae</taxon>
        <taxon>Chondrus</taxon>
    </lineage>
</organism>
<keyword evidence="5" id="KW-0698">rRNA processing</keyword>
<dbReference type="Gramene" id="CDF38095">
    <property type="protein sequence ID" value="CDF38095"/>
    <property type="gene ID" value="CHC_T00006283001"/>
</dbReference>
<keyword evidence="13" id="KW-1185">Reference proteome</keyword>
<evidence type="ECO:0000256" key="3">
    <source>
        <dbReference type="ARBA" id="ARBA00006678"/>
    </source>
</evidence>
<dbReference type="AlphaFoldDB" id="R7QL29"/>
<dbReference type="GO" id="GO:0034475">
    <property type="term" value="P:U4 snRNA 3'-end processing"/>
    <property type="evidence" value="ECO:0007669"/>
    <property type="project" value="TreeGrafter"/>
</dbReference>
<dbReference type="PANTHER" id="PTHR11097:SF9">
    <property type="entry name" value="EXOSOME COMPLEX COMPONENT RRP43"/>
    <property type="match status" value="1"/>
</dbReference>
<evidence type="ECO:0000259" key="11">
    <source>
        <dbReference type="Pfam" id="PF03725"/>
    </source>
</evidence>
<dbReference type="Pfam" id="PF01138">
    <property type="entry name" value="RNase_PH"/>
    <property type="match status" value="1"/>
</dbReference>
<keyword evidence="4" id="KW-0963">Cytoplasm</keyword>
<evidence type="ECO:0000256" key="9">
    <source>
        <dbReference type="ARBA" id="ARBA00030617"/>
    </source>
</evidence>
<feature type="domain" description="Exoribonuclease phosphorolytic" evidence="10">
    <location>
        <begin position="33"/>
        <end position="164"/>
    </location>
</feature>
<sequence length="292" mass="31820">MDQEVFQKVHPREYLARFLNKDVRPDGRSLTKARRVNITVSSIATAVGSAMLKMGKTTAVAGVHATLVQPAPGAPDQGILDVAVELLPMASPNYKSGRSSEEAICLTEYLRSLISPHINMSKLCVEAGLLVWQLRLTVYCVDNDGNLEDAILLAGVAAMRNVLLPSVRIIGEEVDEGRDAQMVEVKTENEEGEGEAESIIAVATVERTNSLEIDTYPLPISFILFDGKVLIDPSVAEESVCDSRITFLFRPTGELRGVLKPGGKNVPENLYQSCLTMAKERIPKLQAKLEAT</sequence>
<accession>R7QL29</accession>
<evidence type="ECO:0000256" key="7">
    <source>
        <dbReference type="ARBA" id="ARBA00022884"/>
    </source>
</evidence>
<comment type="similarity">
    <text evidence="3">Belongs to the RNase PH family.</text>
</comment>
<dbReference type="SUPFAM" id="SSF55666">
    <property type="entry name" value="Ribonuclease PH domain 2-like"/>
    <property type="match status" value="1"/>
</dbReference>
<dbReference type="GO" id="GO:0000177">
    <property type="term" value="C:cytoplasmic exosome (RNase complex)"/>
    <property type="evidence" value="ECO:0007669"/>
    <property type="project" value="TreeGrafter"/>
</dbReference>
<dbReference type="GO" id="GO:0016075">
    <property type="term" value="P:rRNA catabolic process"/>
    <property type="evidence" value="ECO:0007669"/>
    <property type="project" value="TreeGrafter"/>
</dbReference>
<keyword evidence="7" id="KW-0694">RNA-binding</keyword>
<dbReference type="InterPro" id="IPR036345">
    <property type="entry name" value="ExoRNase_PH_dom2_sf"/>
</dbReference>
<evidence type="ECO:0000313" key="12">
    <source>
        <dbReference type="EMBL" id="CDF38095.1"/>
    </source>
</evidence>
<feature type="domain" description="Exoribonuclease phosphorolytic" evidence="11">
    <location>
        <begin position="216"/>
        <end position="281"/>
    </location>
</feature>
<dbReference type="Proteomes" id="UP000012073">
    <property type="component" value="Unassembled WGS sequence"/>
</dbReference>
<keyword evidence="8" id="KW-0539">Nucleus</keyword>
<dbReference type="SUPFAM" id="SSF54211">
    <property type="entry name" value="Ribosomal protein S5 domain 2-like"/>
    <property type="match status" value="1"/>
</dbReference>
<dbReference type="PANTHER" id="PTHR11097">
    <property type="entry name" value="EXOSOME COMPLEX EXONUCLEASE RIBOSOMAL RNA PROCESSING PROTEIN"/>
    <property type="match status" value="1"/>
</dbReference>
<dbReference type="InterPro" id="IPR027408">
    <property type="entry name" value="PNPase/RNase_PH_dom_sf"/>
</dbReference>
<dbReference type="GO" id="GO:0035925">
    <property type="term" value="F:mRNA 3'-UTR AU-rich region binding"/>
    <property type="evidence" value="ECO:0007669"/>
    <property type="project" value="TreeGrafter"/>
</dbReference>
<comment type="subcellular location">
    <subcellularLocation>
        <location evidence="1">Cytoplasm</location>
    </subcellularLocation>
    <subcellularLocation>
        <location evidence="2">Nucleus</location>
        <location evidence="2">Nucleolus</location>
    </subcellularLocation>
</comment>
<dbReference type="GO" id="GO:0034473">
    <property type="term" value="P:U1 snRNA 3'-end processing"/>
    <property type="evidence" value="ECO:0007669"/>
    <property type="project" value="TreeGrafter"/>
</dbReference>
<protein>
    <recommendedName>
        <fullName evidence="9">Ribosomal RNA-processing protein 43</fullName>
    </recommendedName>
</protein>
<evidence type="ECO:0000256" key="1">
    <source>
        <dbReference type="ARBA" id="ARBA00004496"/>
    </source>
</evidence>
<evidence type="ECO:0000313" key="13">
    <source>
        <dbReference type="Proteomes" id="UP000012073"/>
    </source>
</evidence>
<gene>
    <name evidence="12" type="ORF">CHC_T00006283001</name>
</gene>
<dbReference type="GeneID" id="17325682"/>
<keyword evidence="6" id="KW-0271">Exosome</keyword>
<evidence type="ECO:0000259" key="10">
    <source>
        <dbReference type="Pfam" id="PF01138"/>
    </source>
</evidence>
<dbReference type="OMA" id="MQPGEPF"/>
<dbReference type="InterPro" id="IPR015847">
    <property type="entry name" value="ExoRNase_PH_dom2"/>
</dbReference>
<dbReference type="GO" id="GO:0071038">
    <property type="term" value="P:TRAMP-dependent tRNA surveillance pathway"/>
    <property type="evidence" value="ECO:0007669"/>
    <property type="project" value="TreeGrafter"/>
</dbReference>
<name>R7QL29_CHOCR</name>
<dbReference type="GO" id="GO:0071028">
    <property type="term" value="P:nuclear mRNA surveillance"/>
    <property type="evidence" value="ECO:0007669"/>
    <property type="project" value="TreeGrafter"/>
</dbReference>
<dbReference type="OrthoDB" id="45882at2759"/>
<dbReference type="RefSeq" id="XP_005717964.1">
    <property type="nucleotide sequence ID" value="XM_005717907.1"/>
</dbReference>
<dbReference type="InterPro" id="IPR050590">
    <property type="entry name" value="Exosome_comp_Rrp42_subfam"/>
</dbReference>
<evidence type="ECO:0000256" key="5">
    <source>
        <dbReference type="ARBA" id="ARBA00022552"/>
    </source>
</evidence>
<reference evidence="13" key="1">
    <citation type="journal article" date="2013" name="Proc. Natl. Acad. Sci. U.S.A.">
        <title>Genome structure and metabolic features in the red seaweed Chondrus crispus shed light on evolution of the Archaeplastida.</title>
        <authorList>
            <person name="Collen J."/>
            <person name="Porcel B."/>
            <person name="Carre W."/>
            <person name="Ball S.G."/>
            <person name="Chaparro C."/>
            <person name="Tonon T."/>
            <person name="Barbeyron T."/>
            <person name="Michel G."/>
            <person name="Noel B."/>
            <person name="Valentin K."/>
            <person name="Elias M."/>
            <person name="Artiguenave F."/>
            <person name="Arun A."/>
            <person name="Aury J.M."/>
            <person name="Barbosa-Neto J.F."/>
            <person name="Bothwell J.H."/>
            <person name="Bouget F.Y."/>
            <person name="Brillet L."/>
            <person name="Cabello-Hurtado F."/>
            <person name="Capella-Gutierrez S."/>
            <person name="Charrier B."/>
            <person name="Cladiere L."/>
            <person name="Cock J.M."/>
            <person name="Coelho S.M."/>
            <person name="Colleoni C."/>
            <person name="Czjzek M."/>
            <person name="Da Silva C."/>
            <person name="Delage L."/>
            <person name="Denoeud F."/>
            <person name="Deschamps P."/>
            <person name="Dittami S.M."/>
            <person name="Gabaldon T."/>
            <person name="Gachon C.M."/>
            <person name="Groisillier A."/>
            <person name="Herve C."/>
            <person name="Jabbari K."/>
            <person name="Katinka M."/>
            <person name="Kloareg B."/>
            <person name="Kowalczyk N."/>
            <person name="Labadie K."/>
            <person name="Leblanc C."/>
            <person name="Lopez P.J."/>
            <person name="McLachlan D.H."/>
            <person name="Meslet-Cladiere L."/>
            <person name="Moustafa A."/>
            <person name="Nehr Z."/>
            <person name="Nyvall Collen P."/>
            <person name="Panaud O."/>
            <person name="Partensky F."/>
            <person name="Poulain J."/>
            <person name="Rensing S.A."/>
            <person name="Rousvoal S."/>
            <person name="Samson G."/>
            <person name="Symeonidi A."/>
            <person name="Weissenbach J."/>
            <person name="Zambounis A."/>
            <person name="Wincker P."/>
            <person name="Boyen C."/>
        </authorList>
    </citation>
    <scope>NUCLEOTIDE SEQUENCE [LARGE SCALE GENOMIC DNA]</scope>
    <source>
        <strain evidence="13">cv. Stackhouse</strain>
    </source>
</reference>
<dbReference type="GO" id="GO:0034476">
    <property type="term" value="P:U5 snRNA 3'-end processing"/>
    <property type="evidence" value="ECO:0007669"/>
    <property type="project" value="TreeGrafter"/>
</dbReference>
<dbReference type="GO" id="GO:0000176">
    <property type="term" value="C:nuclear exosome (RNase complex)"/>
    <property type="evidence" value="ECO:0007669"/>
    <property type="project" value="TreeGrafter"/>
</dbReference>
<dbReference type="PhylomeDB" id="R7QL29"/>
<dbReference type="InterPro" id="IPR001247">
    <property type="entry name" value="ExoRNase_PH_dom1"/>
</dbReference>
<dbReference type="GO" id="GO:0071035">
    <property type="term" value="P:nuclear polyadenylation-dependent rRNA catabolic process"/>
    <property type="evidence" value="ECO:0007669"/>
    <property type="project" value="TreeGrafter"/>
</dbReference>
<dbReference type="Pfam" id="PF03725">
    <property type="entry name" value="RNase_PH_C"/>
    <property type="match status" value="1"/>
</dbReference>
<dbReference type="GO" id="GO:0000467">
    <property type="term" value="P:exonucleolytic trimming to generate mature 3'-end of 5.8S rRNA from tricistronic rRNA transcript (SSU-rRNA, 5.8S rRNA, LSU-rRNA)"/>
    <property type="evidence" value="ECO:0007669"/>
    <property type="project" value="TreeGrafter"/>
</dbReference>
<dbReference type="STRING" id="2769.R7QL29"/>
<dbReference type="KEGG" id="ccp:CHC_T00006283001"/>
<evidence type="ECO:0000256" key="2">
    <source>
        <dbReference type="ARBA" id="ARBA00004604"/>
    </source>
</evidence>
<evidence type="ECO:0000256" key="4">
    <source>
        <dbReference type="ARBA" id="ARBA00022490"/>
    </source>
</evidence>
<dbReference type="InterPro" id="IPR020568">
    <property type="entry name" value="Ribosomal_Su5_D2-typ_SF"/>
</dbReference>